<dbReference type="Pfam" id="PF00939">
    <property type="entry name" value="Na_sulph_symp"/>
    <property type="match status" value="1"/>
</dbReference>
<name>A0A2G1DHD0_9BACT</name>
<evidence type="ECO:0000313" key="6">
    <source>
        <dbReference type="EMBL" id="PHO17746.1"/>
    </source>
</evidence>
<feature type="transmembrane region" description="Helical" evidence="5">
    <location>
        <begin position="275"/>
        <end position="293"/>
    </location>
</feature>
<feature type="transmembrane region" description="Helical" evidence="5">
    <location>
        <begin position="113"/>
        <end position="131"/>
    </location>
</feature>
<organism evidence="6 7">
    <name type="scientific">Malaciobacter molluscorum LMG 25693</name>
    <dbReference type="NCBI Taxonomy" id="870501"/>
    <lineage>
        <taxon>Bacteria</taxon>
        <taxon>Pseudomonadati</taxon>
        <taxon>Campylobacterota</taxon>
        <taxon>Epsilonproteobacteria</taxon>
        <taxon>Campylobacterales</taxon>
        <taxon>Arcobacteraceae</taxon>
        <taxon>Malaciobacter</taxon>
    </lineage>
</organism>
<feature type="transmembrane region" description="Helical" evidence="5">
    <location>
        <begin position="251"/>
        <end position="269"/>
    </location>
</feature>
<sequence length="449" mass="50467">MIKNISIIVIPIFIYLILSNFIVNQKDIILITTIATTIIFWATNLIPNFLSSLLFLFSCIIFSLSSKEIIFSGFSSSAFWLVFAGMLIATAIKNVNLTNRVSKYFSNLKNVSYLNLIISITIFSTIFSFIMPSSVGRVVLMVPISIAVANSFGFKENDKGYIGILLAFILTTSMSGFTILPANVPNMILSGLASQIYNYEILYSHYLVTNFVILGFLKNIIIVGLLYYFFNDKPKITNKNRTKVKFDKNEIIVLITIFIMILFWATDFIHKISPSIIAICGILFLGLPFIGIIKTEDLNSVKFSSLLFVATIIGLGSVVANSDFIRTLLSNIIDFYEPSKYEIINYLKVTLFMSLTGIFTTQPTIPAIFTPLAQHISDVTGFNLSQIFMMQVAAYSNIFLSHQAPPLIVGLALAKIKQKYVLKILITTAIITTLFLYPLEYFWIKYLNL</sequence>
<gene>
    <name evidence="6" type="ORF">CPU12_09135</name>
</gene>
<evidence type="ECO:0000256" key="2">
    <source>
        <dbReference type="ARBA" id="ARBA00022692"/>
    </source>
</evidence>
<evidence type="ECO:0000256" key="4">
    <source>
        <dbReference type="ARBA" id="ARBA00023136"/>
    </source>
</evidence>
<feature type="transmembrane region" description="Helical" evidence="5">
    <location>
        <begin position="6"/>
        <end position="23"/>
    </location>
</feature>
<keyword evidence="2 5" id="KW-0812">Transmembrane</keyword>
<keyword evidence="4 5" id="KW-0472">Membrane</keyword>
<comment type="subcellular location">
    <subcellularLocation>
        <location evidence="1">Membrane</location>
        <topology evidence="1">Multi-pass membrane protein</topology>
    </subcellularLocation>
</comment>
<feature type="transmembrane region" description="Helical" evidence="5">
    <location>
        <begin position="137"/>
        <end position="154"/>
    </location>
</feature>
<feature type="transmembrane region" description="Helical" evidence="5">
    <location>
        <begin position="392"/>
        <end position="413"/>
    </location>
</feature>
<evidence type="ECO:0000313" key="7">
    <source>
        <dbReference type="Proteomes" id="UP000221222"/>
    </source>
</evidence>
<dbReference type="InterPro" id="IPR001898">
    <property type="entry name" value="SLC13A/DASS"/>
</dbReference>
<comment type="caution">
    <text evidence="6">The sequence shown here is derived from an EMBL/GenBank/DDBJ whole genome shotgun (WGS) entry which is preliminary data.</text>
</comment>
<feature type="transmembrane region" description="Helical" evidence="5">
    <location>
        <begin position="30"/>
        <end position="63"/>
    </location>
</feature>
<dbReference type="EMBL" id="NXFY01000013">
    <property type="protein sequence ID" value="PHO17746.1"/>
    <property type="molecule type" value="Genomic_DNA"/>
</dbReference>
<proteinExistence type="predicted"/>
<keyword evidence="3 5" id="KW-1133">Transmembrane helix</keyword>
<evidence type="ECO:0000256" key="3">
    <source>
        <dbReference type="ARBA" id="ARBA00022989"/>
    </source>
</evidence>
<reference evidence="6 7" key="1">
    <citation type="submission" date="2017-09" db="EMBL/GenBank/DDBJ databases">
        <title>Arcobacter canalis sp. nov., a new species isolated from a water canal contaminated with urban sewage.</title>
        <authorList>
            <person name="Perez-Cataluna A."/>
            <person name="Salas-Masso N."/>
            <person name="Figueras M.J."/>
        </authorList>
    </citation>
    <scope>NUCLEOTIDE SEQUENCE [LARGE SCALE GENOMIC DNA]</scope>
    <source>
        <strain evidence="6 7">F98-3</strain>
    </source>
</reference>
<dbReference type="GO" id="GO:0005886">
    <property type="term" value="C:plasma membrane"/>
    <property type="evidence" value="ECO:0007669"/>
    <property type="project" value="TreeGrafter"/>
</dbReference>
<accession>A0A2G1DHD0</accession>
<dbReference type="GO" id="GO:0022857">
    <property type="term" value="F:transmembrane transporter activity"/>
    <property type="evidence" value="ECO:0007669"/>
    <property type="project" value="InterPro"/>
</dbReference>
<feature type="transmembrane region" description="Helical" evidence="5">
    <location>
        <begin position="305"/>
        <end position="325"/>
    </location>
</feature>
<feature type="transmembrane region" description="Helical" evidence="5">
    <location>
        <begin position="161"/>
        <end position="182"/>
    </location>
</feature>
<keyword evidence="7" id="KW-1185">Reference proteome</keyword>
<dbReference type="PANTHER" id="PTHR10283">
    <property type="entry name" value="SOLUTE CARRIER FAMILY 13 MEMBER"/>
    <property type="match status" value="1"/>
</dbReference>
<dbReference type="AlphaFoldDB" id="A0A2G1DHD0"/>
<feature type="transmembrane region" description="Helical" evidence="5">
    <location>
        <begin position="202"/>
        <end position="230"/>
    </location>
</feature>
<feature type="transmembrane region" description="Helical" evidence="5">
    <location>
        <begin position="69"/>
        <end position="92"/>
    </location>
</feature>
<evidence type="ECO:0000256" key="5">
    <source>
        <dbReference type="SAM" id="Phobius"/>
    </source>
</evidence>
<feature type="transmembrane region" description="Helical" evidence="5">
    <location>
        <begin position="420"/>
        <end position="439"/>
    </location>
</feature>
<evidence type="ECO:0000256" key="1">
    <source>
        <dbReference type="ARBA" id="ARBA00004141"/>
    </source>
</evidence>
<protein>
    <submittedName>
        <fullName evidence="6">Sodium:sulfate symporter</fullName>
    </submittedName>
</protein>
<dbReference type="Proteomes" id="UP000221222">
    <property type="component" value="Unassembled WGS sequence"/>
</dbReference>